<evidence type="ECO:0000313" key="1">
    <source>
        <dbReference type="EMBL" id="WOZ78540.1"/>
    </source>
</evidence>
<dbReference type="EMBL" id="CP137744">
    <property type="protein sequence ID" value="WOZ78540.1"/>
    <property type="molecule type" value="Genomic_DNA"/>
</dbReference>
<sequence>MTTPFPARNASIHLTMPAPINQKAFAAIHSQSECQRGRQYAKQILLRRLSRHKSDVDDTATWHDAQVNASAWHFAFTQQEKCRHGVKRSFGMASH</sequence>
<proteinExistence type="predicted"/>
<reference evidence="1 2" key="1">
    <citation type="submission" date="2023-10" db="EMBL/GenBank/DDBJ databases">
        <title>Genome sequencing of the isolated polysaccharide-producing bacterium Kosakonia sacchari KS2022.</title>
        <authorList>
            <person name="Yi X."/>
        </authorList>
    </citation>
    <scope>NUCLEOTIDE SEQUENCE [LARGE SCALE GENOMIC DNA]</scope>
    <source>
        <strain evidence="1 2">KS2022</strain>
    </source>
</reference>
<gene>
    <name evidence="1" type="ORF">Q8Y70_05605</name>
</gene>
<organism evidence="1 2">
    <name type="scientific">Kosakonia sacchari</name>
    <dbReference type="NCBI Taxonomy" id="1158459"/>
    <lineage>
        <taxon>Bacteria</taxon>
        <taxon>Pseudomonadati</taxon>
        <taxon>Pseudomonadota</taxon>
        <taxon>Gammaproteobacteria</taxon>
        <taxon>Enterobacterales</taxon>
        <taxon>Enterobacteriaceae</taxon>
        <taxon>Kosakonia</taxon>
    </lineage>
</organism>
<dbReference type="Proteomes" id="UP001302368">
    <property type="component" value="Chromosome"/>
</dbReference>
<evidence type="ECO:0000313" key="2">
    <source>
        <dbReference type="Proteomes" id="UP001302368"/>
    </source>
</evidence>
<dbReference type="RefSeq" id="WP_305735277.1">
    <property type="nucleotide sequence ID" value="NZ_CP137744.1"/>
</dbReference>
<name>A0ABZ0MUV0_9ENTR</name>
<protein>
    <submittedName>
        <fullName evidence="1">Uncharacterized protein</fullName>
    </submittedName>
</protein>
<accession>A0ABZ0MUV0</accession>
<keyword evidence="2" id="KW-1185">Reference proteome</keyword>